<dbReference type="Pfam" id="PF00582">
    <property type="entry name" value="Usp"/>
    <property type="match status" value="1"/>
</dbReference>
<proteinExistence type="predicted"/>
<dbReference type="PANTHER" id="PTHR46100">
    <property type="entry name" value="IMP2'P"/>
    <property type="match status" value="1"/>
</dbReference>
<reference evidence="3" key="2">
    <citation type="journal article" date="2019" name="IMA Fungus">
        <title>Genome sequencing and comparison of five Tilletia species to identify candidate genes for the detection of regulated species infecting wheat.</title>
        <authorList>
            <person name="Nguyen H.D.T."/>
            <person name="Sultana T."/>
            <person name="Kesanakurti P."/>
            <person name="Hambleton S."/>
        </authorList>
    </citation>
    <scope>NUCLEOTIDE SEQUENCE</scope>
    <source>
        <strain evidence="3">DAOMC 236416</strain>
    </source>
</reference>
<dbReference type="Proteomes" id="UP000077521">
    <property type="component" value="Unassembled WGS sequence"/>
</dbReference>
<feature type="compositionally biased region" description="Acidic residues" evidence="1">
    <location>
        <begin position="173"/>
        <end position="187"/>
    </location>
</feature>
<dbReference type="PANTHER" id="PTHR46100:SF4">
    <property type="entry name" value="USPA DOMAIN-CONTAINING PROTEIN"/>
    <property type="match status" value="1"/>
</dbReference>
<evidence type="ECO:0000313" key="3">
    <source>
        <dbReference type="EMBL" id="KAE8258461.1"/>
    </source>
</evidence>
<feature type="compositionally biased region" description="Acidic residues" evidence="1">
    <location>
        <begin position="211"/>
        <end position="221"/>
    </location>
</feature>
<feature type="compositionally biased region" description="Low complexity" evidence="1">
    <location>
        <begin position="731"/>
        <end position="752"/>
    </location>
</feature>
<protein>
    <recommendedName>
        <fullName evidence="2">UspA domain-containing protein</fullName>
    </recommendedName>
</protein>
<feature type="compositionally biased region" description="Basic and acidic residues" evidence="1">
    <location>
        <begin position="126"/>
        <end position="139"/>
    </location>
</feature>
<name>A0A177TUD7_9BASI</name>
<evidence type="ECO:0000256" key="1">
    <source>
        <dbReference type="SAM" id="MobiDB-lite"/>
    </source>
</evidence>
<accession>A0A177TUD7</accession>
<dbReference type="CDD" id="cd23659">
    <property type="entry name" value="USP_At3g01520-like"/>
    <property type="match status" value="1"/>
</dbReference>
<feature type="region of interest" description="Disordered" evidence="1">
    <location>
        <begin position="667"/>
        <end position="812"/>
    </location>
</feature>
<feature type="compositionally biased region" description="Acidic residues" evidence="1">
    <location>
        <begin position="787"/>
        <end position="797"/>
    </location>
</feature>
<feature type="compositionally biased region" description="Basic residues" evidence="1">
    <location>
        <begin position="101"/>
        <end position="114"/>
    </location>
</feature>
<feature type="compositionally biased region" description="Low complexity" evidence="1">
    <location>
        <begin position="64"/>
        <end position="83"/>
    </location>
</feature>
<dbReference type="SUPFAM" id="SSF52402">
    <property type="entry name" value="Adenine nucleotide alpha hydrolases-like"/>
    <property type="match status" value="1"/>
</dbReference>
<dbReference type="InterPro" id="IPR006015">
    <property type="entry name" value="Universal_stress_UspA"/>
</dbReference>
<sequence>MTSKHHHGKSDSTSGNHPASLAEAIVHTINPFAAIGVNSKEGIALSEDGVPTKSHSSKEHPEDAPAADSDNDSNASKEAAGSSSRHRSRGTLRSLSPFRFHSSRRSSSRTRLRISGKVDDPDDDPEHPPAAEKGGKKDWGSYWRRRSRRNSDDTVTGADSKRGAAATTGSLGPEDEDHDVDEVETEREGEVGSWSRICPRNTAFNSSPAFDDAEDTEDEGGEVVSEGGGPPRPPPKDATERSSVQTDKSDLAAEESEEEEESDIDEELLTHTLFNAGCLDLHNDWHEAHEYGEHHKWEGYDEDGIARPELLDCLEEAGSIAPYADPNHIGDVPIPDEHDHLLNAPNLVLSPSQLRLDPCGSSALVTPSPPSAPITASNSATGGSIASTLAGPQNAFDPALPKSAADGSTAPAKASDSNTLTATLAASVAGEATKAGADGHGTVREGSLGSFMGHQLGDGDRALRASRPVFERNRCTITLLHGQYEDKLAQSKRPKRYVVASDGSAEALYAIEWTIGTVMRDGDETMIVSVMETDSKLDAVDHVFEDKQTRMQHQKIRQDMALVLARQATNLLQRTRLGVKVVCQALHATNSRRMLIDLTDYFSPTLLIVGSRGMGSLKGILLGSTSHYLLQKASVPVMVARRRLRLPALPRGKADVVQSVRRRHLRLDEASIDKETPPTPEGEDAAKTEGEGGAAEESKKEDGKDVADGESVIARDAPSTAETESVKDDASAPPRSSSVEGSSGSISSSGASRESDSATSEEGHATVAGTDGSKVNDDRTSRSAVQQEEEVAGEDDDGRGRSRSRTRSPVGQ</sequence>
<dbReference type="InterPro" id="IPR006016">
    <property type="entry name" value="UspA"/>
</dbReference>
<feature type="compositionally biased region" description="Basic and acidic residues" evidence="1">
    <location>
        <begin position="684"/>
        <end position="707"/>
    </location>
</feature>
<organism evidence="3 4">
    <name type="scientific">Tilletia indica</name>
    <dbReference type="NCBI Taxonomy" id="43049"/>
    <lineage>
        <taxon>Eukaryota</taxon>
        <taxon>Fungi</taxon>
        <taxon>Dikarya</taxon>
        <taxon>Basidiomycota</taxon>
        <taxon>Ustilaginomycotina</taxon>
        <taxon>Exobasidiomycetes</taxon>
        <taxon>Tilletiales</taxon>
        <taxon>Tilletiaceae</taxon>
        <taxon>Tilletia</taxon>
    </lineage>
</organism>
<evidence type="ECO:0000259" key="2">
    <source>
        <dbReference type="Pfam" id="PF00582"/>
    </source>
</evidence>
<dbReference type="OrthoDB" id="992776at2759"/>
<feature type="compositionally biased region" description="Basic and acidic residues" evidence="1">
    <location>
        <begin position="753"/>
        <end position="764"/>
    </location>
</feature>
<dbReference type="EMBL" id="LWDF02000069">
    <property type="protein sequence ID" value="KAE8258461.1"/>
    <property type="molecule type" value="Genomic_DNA"/>
</dbReference>
<feature type="region of interest" description="Disordered" evidence="1">
    <location>
        <begin position="360"/>
        <end position="379"/>
    </location>
</feature>
<keyword evidence="4" id="KW-1185">Reference proteome</keyword>
<reference evidence="3" key="1">
    <citation type="submission" date="2016-04" db="EMBL/GenBank/DDBJ databases">
        <authorList>
            <person name="Nguyen H.D."/>
            <person name="Samba Siva P."/>
            <person name="Cullis J."/>
            <person name="Levesque C.A."/>
            <person name="Hambleton S."/>
        </authorList>
    </citation>
    <scope>NUCLEOTIDE SEQUENCE</scope>
    <source>
        <strain evidence="3">DAOMC 236416</strain>
    </source>
</reference>
<feature type="domain" description="UspA" evidence="2">
    <location>
        <begin position="495"/>
        <end position="641"/>
    </location>
</feature>
<evidence type="ECO:0000313" key="4">
    <source>
        <dbReference type="Proteomes" id="UP000077521"/>
    </source>
</evidence>
<feature type="compositionally biased region" description="Acidic residues" evidence="1">
    <location>
        <begin position="252"/>
        <end position="265"/>
    </location>
</feature>
<feature type="compositionally biased region" description="Low complexity" evidence="1">
    <location>
        <begin position="91"/>
        <end position="100"/>
    </location>
</feature>
<feature type="compositionally biased region" description="Basic and acidic residues" evidence="1">
    <location>
        <begin position="667"/>
        <end position="676"/>
    </location>
</feature>
<dbReference type="PRINTS" id="PR01438">
    <property type="entry name" value="UNVRSLSTRESS"/>
</dbReference>
<feature type="region of interest" description="Disordered" evidence="1">
    <location>
        <begin position="385"/>
        <end position="418"/>
    </location>
</feature>
<gene>
    <name evidence="3" type="ORF">A4X13_0g1674</name>
</gene>
<feature type="region of interest" description="Disordered" evidence="1">
    <location>
        <begin position="45"/>
        <end position="265"/>
    </location>
</feature>
<comment type="caution">
    <text evidence="3">The sequence shown here is derived from an EMBL/GenBank/DDBJ whole genome shotgun (WGS) entry which is preliminary data.</text>
</comment>
<dbReference type="Gene3D" id="3.40.50.12370">
    <property type="match status" value="1"/>
</dbReference>
<dbReference type="AlphaFoldDB" id="A0A177TUD7"/>